<evidence type="ECO:0000313" key="6">
    <source>
        <dbReference type="EMBL" id="TCU20070.1"/>
    </source>
</evidence>
<keyword evidence="4" id="KW-0106">Calcium</keyword>
<keyword evidence="2" id="KW-0479">Metal-binding</keyword>
<dbReference type="AlphaFoldDB" id="A0A4R3QEJ3"/>
<comment type="caution">
    <text evidence="6">The sequence shown here is derived from an EMBL/GenBank/DDBJ whole genome shotgun (WGS) entry which is preliminary data.</text>
</comment>
<evidence type="ECO:0000256" key="4">
    <source>
        <dbReference type="ARBA" id="ARBA00022837"/>
    </source>
</evidence>
<feature type="domain" description="Sulfatase N-terminal" evidence="5">
    <location>
        <begin position="5"/>
        <end position="314"/>
    </location>
</feature>
<evidence type="ECO:0000313" key="7">
    <source>
        <dbReference type="Proteomes" id="UP000294576"/>
    </source>
</evidence>
<dbReference type="SUPFAM" id="SSF53649">
    <property type="entry name" value="Alkaline phosphatase-like"/>
    <property type="match status" value="1"/>
</dbReference>
<evidence type="ECO:0000259" key="5">
    <source>
        <dbReference type="Pfam" id="PF00884"/>
    </source>
</evidence>
<keyword evidence="3" id="KW-0378">Hydrolase</keyword>
<dbReference type="PANTHER" id="PTHR42693">
    <property type="entry name" value="ARYLSULFATASE FAMILY MEMBER"/>
    <property type="match status" value="1"/>
</dbReference>
<name>A0A4R3QEJ3_RHISU</name>
<dbReference type="PANTHER" id="PTHR42693:SF53">
    <property type="entry name" value="ENDO-4-O-SULFATASE"/>
    <property type="match status" value="1"/>
</dbReference>
<sequence length="428" mass="47973">MSASPNVIVFFTDQQRWDTVGLHGHPLKLTPNFDRLAEAGMFVPNSFTCQPVCGPARSALQTGLYPTTTGCYRNSIPLPSGQKTLAHWFREGGYETGYIGKWHLSGSEPVPASERGGYEYWLASNILEFTSYAYDTAVFDGEGERVKLPGYRVDALTDAAIRFVAADHEKPYFLFLSFIEPHHQNEFDNYPAPVGYEERIRKQMELPPDLAALGGSSDEHYPGYLGMIQRLDEALGRLTDALTSLGQLDNTIILFTSDHGCHFKTRNNEYKRSCHEASIRVPTFFHGPGFMGRGNHQGLVSLIDLPPTLLAAAGLKVPAAMQGRSILDQRAGGEEEDVLVQVSEHHVGRALRTRRWKYEVAAPDLSGWDDMDSANYVETHLYDLENDPYELENLCGRDGYEDIRRRLRERLLERIVAAGEKCPRITAT</sequence>
<dbReference type="InterPro" id="IPR050738">
    <property type="entry name" value="Sulfatase"/>
</dbReference>
<proteinExistence type="inferred from homology"/>
<reference evidence="6 7" key="1">
    <citation type="submission" date="2019-03" db="EMBL/GenBank/DDBJ databases">
        <title>Genomic Encyclopedia of Type Strains, Phase IV (KMG-V): Genome sequencing to study the core and pangenomes of soil and plant-associated prokaryotes.</title>
        <authorList>
            <person name="Whitman W."/>
        </authorList>
    </citation>
    <scope>NUCLEOTIDE SEQUENCE [LARGE SCALE GENOMIC DNA]</scope>
    <source>
        <strain evidence="6 7">Hc14</strain>
    </source>
</reference>
<dbReference type="RefSeq" id="WP_132558143.1">
    <property type="nucleotide sequence ID" value="NZ_SMBH01000001.1"/>
</dbReference>
<dbReference type="InterPro" id="IPR024607">
    <property type="entry name" value="Sulfatase_CS"/>
</dbReference>
<organism evidence="6 7">
    <name type="scientific">Rhizobium sullae</name>
    <name type="common">Rhizobium hedysari</name>
    <dbReference type="NCBI Taxonomy" id="50338"/>
    <lineage>
        <taxon>Bacteria</taxon>
        <taxon>Pseudomonadati</taxon>
        <taxon>Pseudomonadota</taxon>
        <taxon>Alphaproteobacteria</taxon>
        <taxon>Hyphomicrobiales</taxon>
        <taxon>Rhizobiaceae</taxon>
        <taxon>Rhizobium/Agrobacterium group</taxon>
        <taxon>Rhizobium</taxon>
    </lineage>
</organism>
<dbReference type="Gene3D" id="3.40.720.10">
    <property type="entry name" value="Alkaline Phosphatase, subunit A"/>
    <property type="match status" value="1"/>
</dbReference>
<gene>
    <name evidence="6" type="ORF">EV132_101134</name>
</gene>
<dbReference type="Pfam" id="PF00884">
    <property type="entry name" value="Sulfatase"/>
    <property type="match status" value="1"/>
</dbReference>
<dbReference type="GO" id="GO:0046872">
    <property type="term" value="F:metal ion binding"/>
    <property type="evidence" value="ECO:0007669"/>
    <property type="project" value="UniProtKB-KW"/>
</dbReference>
<dbReference type="EMBL" id="SMBH01000001">
    <property type="protein sequence ID" value="TCU20070.1"/>
    <property type="molecule type" value="Genomic_DNA"/>
</dbReference>
<dbReference type="PROSITE" id="PS00149">
    <property type="entry name" value="SULFATASE_2"/>
    <property type="match status" value="1"/>
</dbReference>
<dbReference type="GO" id="GO:0004065">
    <property type="term" value="F:arylsulfatase activity"/>
    <property type="evidence" value="ECO:0007669"/>
    <property type="project" value="TreeGrafter"/>
</dbReference>
<dbReference type="InterPro" id="IPR017850">
    <property type="entry name" value="Alkaline_phosphatase_core_sf"/>
</dbReference>
<evidence type="ECO:0000256" key="2">
    <source>
        <dbReference type="ARBA" id="ARBA00022723"/>
    </source>
</evidence>
<evidence type="ECO:0000256" key="1">
    <source>
        <dbReference type="ARBA" id="ARBA00008779"/>
    </source>
</evidence>
<accession>A0A4R3QEJ3</accession>
<evidence type="ECO:0000256" key="3">
    <source>
        <dbReference type="ARBA" id="ARBA00022801"/>
    </source>
</evidence>
<dbReference type="Proteomes" id="UP000294576">
    <property type="component" value="Unassembled WGS sequence"/>
</dbReference>
<comment type="similarity">
    <text evidence="1">Belongs to the sulfatase family.</text>
</comment>
<dbReference type="CDD" id="cd16152">
    <property type="entry name" value="sulfatase_like"/>
    <property type="match status" value="1"/>
</dbReference>
<dbReference type="InterPro" id="IPR000917">
    <property type="entry name" value="Sulfatase_N"/>
</dbReference>
<protein>
    <submittedName>
        <fullName evidence="6">Arylsulfatase A-like enzyme</fullName>
    </submittedName>
</protein>